<dbReference type="OrthoDB" id="430207at2759"/>
<feature type="signal peptide" evidence="7">
    <location>
        <begin position="1"/>
        <end position="19"/>
    </location>
</feature>
<comment type="subcellular location">
    <subcellularLocation>
        <location evidence="1">Membrane</location>
        <topology evidence="1">Multi-pass membrane protein</topology>
    </subcellularLocation>
</comment>
<keyword evidence="3 6" id="KW-0812">Transmembrane</keyword>
<feature type="transmembrane region" description="Helical" evidence="6">
    <location>
        <begin position="223"/>
        <end position="245"/>
    </location>
</feature>
<protein>
    <recommendedName>
        <fullName evidence="10">Peroxisomal membrane protein MPV17</fullName>
    </recommendedName>
</protein>
<sequence>MQWCQWWRASALIWAVAAAGPLQPLQRLRRIDATGRLRDGSRQVIAVQKLRGGFGGGLFESYTNLLARAPLRTNMVTAACLAMTSDAVAQRLCVDTEAKLDECAVYDYPRTAWIALWGSVVSGAMLQQWFVLLRWLFPLYKTSNWQLAGKVFVNQLVMSPGLNAGFFAFVILTRDPPVLRFNAEKRREYGRKIRADLPATCLRSCVYWSIVQTFNFRLLPPKYTVIATSAAYLVWTVYLSLVANIRRG</sequence>
<comment type="caution">
    <text evidence="8">The sequence shown here is derived from an EMBL/GenBank/DDBJ whole genome shotgun (WGS) entry which is preliminary data.</text>
</comment>
<evidence type="ECO:0000256" key="3">
    <source>
        <dbReference type="ARBA" id="ARBA00022692"/>
    </source>
</evidence>
<evidence type="ECO:0008006" key="10">
    <source>
        <dbReference type="Google" id="ProtNLM"/>
    </source>
</evidence>
<keyword evidence="7" id="KW-0732">Signal</keyword>
<evidence type="ECO:0000256" key="1">
    <source>
        <dbReference type="ARBA" id="ARBA00004141"/>
    </source>
</evidence>
<dbReference type="GO" id="GO:0016020">
    <property type="term" value="C:membrane"/>
    <property type="evidence" value="ECO:0007669"/>
    <property type="project" value="UniProtKB-SubCell"/>
</dbReference>
<feature type="transmembrane region" description="Helical" evidence="6">
    <location>
        <begin position="152"/>
        <end position="172"/>
    </location>
</feature>
<organism evidence="8 9">
    <name type="scientific">Pelagomonas calceolata</name>
    <dbReference type="NCBI Taxonomy" id="35677"/>
    <lineage>
        <taxon>Eukaryota</taxon>
        <taxon>Sar</taxon>
        <taxon>Stramenopiles</taxon>
        <taxon>Ochrophyta</taxon>
        <taxon>Pelagophyceae</taxon>
        <taxon>Pelagomonadales</taxon>
        <taxon>Pelagomonadaceae</taxon>
        <taxon>Pelagomonas</taxon>
    </lineage>
</organism>
<proteinExistence type="inferred from homology"/>
<name>A0A8J2T0X7_9STRA</name>
<feature type="chain" id="PRO_5035327428" description="Peroxisomal membrane protein MPV17" evidence="7">
    <location>
        <begin position="20"/>
        <end position="248"/>
    </location>
</feature>
<dbReference type="EMBL" id="CAKKNE010000005">
    <property type="protein sequence ID" value="CAH0378079.1"/>
    <property type="molecule type" value="Genomic_DNA"/>
</dbReference>
<evidence type="ECO:0000313" key="9">
    <source>
        <dbReference type="Proteomes" id="UP000789595"/>
    </source>
</evidence>
<evidence type="ECO:0000256" key="2">
    <source>
        <dbReference type="ARBA" id="ARBA00006824"/>
    </source>
</evidence>
<reference evidence="8" key="1">
    <citation type="submission" date="2021-11" db="EMBL/GenBank/DDBJ databases">
        <authorList>
            <consortium name="Genoscope - CEA"/>
            <person name="William W."/>
        </authorList>
    </citation>
    <scope>NUCLEOTIDE SEQUENCE</scope>
</reference>
<comment type="similarity">
    <text evidence="2 6">Belongs to the peroxisomal membrane protein PXMP2/4 family.</text>
</comment>
<evidence type="ECO:0000256" key="6">
    <source>
        <dbReference type="RuleBase" id="RU363053"/>
    </source>
</evidence>
<dbReference type="Proteomes" id="UP000789595">
    <property type="component" value="Unassembled WGS sequence"/>
</dbReference>
<gene>
    <name evidence="8" type="ORF">PECAL_5P25990</name>
</gene>
<keyword evidence="9" id="KW-1185">Reference proteome</keyword>
<keyword evidence="5 6" id="KW-0472">Membrane</keyword>
<evidence type="ECO:0000256" key="7">
    <source>
        <dbReference type="SAM" id="SignalP"/>
    </source>
</evidence>
<dbReference type="PANTHER" id="PTHR11266">
    <property type="entry name" value="PEROXISOMAL MEMBRANE PROTEIN 2, PXMP2 MPV17"/>
    <property type="match status" value="1"/>
</dbReference>
<evidence type="ECO:0000256" key="5">
    <source>
        <dbReference type="ARBA" id="ARBA00023136"/>
    </source>
</evidence>
<dbReference type="Pfam" id="PF04117">
    <property type="entry name" value="Mpv17_PMP22"/>
    <property type="match status" value="1"/>
</dbReference>
<evidence type="ECO:0000313" key="8">
    <source>
        <dbReference type="EMBL" id="CAH0378079.1"/>
    </source>
</evidence>
<evidence type="ECO:0000256" key="4">
    <source>
        <dbReference type="ARBA" id="ARBA00022989"/>
    </source>
</evidence>
<dbReference type="GO" id="GO:0005737">
    <property type="term" value="C:cytoplasm"/>
    <property type="evidence" value="ECO:0007669"/>
    <property type="project" value="TreeGrafter"/>
</dbReference>
<dbReference type="AlphaFoldDB" id="A0A8J2T0X7"/>
<keyword evidence="4 6" id="KW-1133">Transmembrane helix</keyword>
<accession>A0A8J2T0X7</accession>
<dbReference type="InterPro" id="IPR007248">
    <property type="entry name" value="Mpv17_PMP22"/>
</dbReference>